<dbReference type="Proteomes" id="UP000095009">
    <property type="component" value="Unassembled WGS sequence"/>
</dbReference>
<dbReference type="Gene3D" id="3.30.160.60">
    <property type="entry name" value="Classic Zinc Finger"/>
    <property type="match status" value="2"/>
</dbReference>
<evidence type="ECO:0000256" key="4">
    <source>
        <dbReference type="ARBA" id="ARBA00022737"/>
    </source>
</evidence>
<feature type="region of interest" description="Disordered" evidence="15">
    <location>
        <begin position="132"/>
        <end position="177"/>
    </location>
</feature>
<evidence type="ECO:0000256" key="8">
    <source>
        <dbReference type="ARBA" id="ARBA00023125"/>
    </source>
</evidence>
<dbReference type="GO" id="GO:0005737">
    <property type="term" value="C:cytoplasm"/>
    <property type="evidence" value="ECO:0007669"/>
    <property type="project" value="TreeGrafter"/>
</dbReference>
<evidence type="ECO:0000256" key="10">
    <source>
        <dbReference type="ARBA" id="ARBA00023242"/>
    </source>
</evidence>
<evidence type="ECO:0000256" key="3">
    <source>
        <dbReference type="ARBA" id="ARBA00022723"/>
    </source>
</evidence>
<evidence type="ECO:0000256" key="6">
    <source>
        <dbReference type="ARBA" id="ARBA00022833"/>
    </source>
</evidence>
<evidence type="ECO:0000256" key="11">
    <source>
        <dbReference type="ARBA" id="ARBA00038023"/>
    </source>
</evidence>
<evidence type="ECO:0000256" key="7">
    <source>
        <dbReference type="ARBA" id="ARBA00023015"/>
    </source>
</evidence>
<dbReference type="GO" id="GO:0005634">
    <property type="term" value="C:nucleus"/>
    <property type="evidence" value="ECO:0007669"/>
    <property type="project" value="UniProtKB-SubCell"/>
</dbReference>
<evidence type="ECO:0000313" key="18">
    <source>
        <dbReference type="Proteomes" id="UP000095009"/>
    </source>
</evidence>
<comment type="similarity">
    <text evidence="11">Belongs to the creA/MIG C2H2-type zinc-finger protein family.</text>
</comment>
<keyword evidence="3" id="KW-0479">Metal-binding</keyword>
<dbReference type="GO" id="GO:0008270">
    <property type="term" value="F:zinc ion binding"/>
    <property type="evidence" value="ECO:0007669"/>
    <property type="project" value="UniProtKB-KW"/>
</dbReference>
<feature type="domain" description="C2H2-type" evidence="16">
    <location>
        <begin position="15"/>
        <end position="42"/>
    </location>
</feature>
<evidence type="ECO:0000256" key="14">
    <source>
        <dbReference type="PROSITE-ProRule" id="PRU00042"/>
    </source>
</evidence>
<comment type="function">
    <text evidence="12">Involved in glucose repression of glucose metabolism genes.</text>
</comment>
<keyword evidence="8" id="KW-0238">DNA-binding</keyword>
<keyword evidence="10" id="KW-0539">Nucleus</keyword>
<dbReference type="FunFam" id="3.30.160.60:FF:000100">
    <property type="entry name" value="Zinc finger 45-like"/>
    <property type="match status" value="1"/>
</dbReference>
<keyword evidence="2" id="KW-0678">Repressor</keyword>
<dbReference type="PANTHER" id="PTHR47428:SF1">
    <property type="entry name" value="REGULATORY PROTEIN MIG1-RELATED"/>
    <property type="match status" value="1"/>
</dbReference>
<keyword evidence="5 14" id="KW-0863">Zinc-finger</keyword>
<comment type="subcellular location">
    <subcellularLocation>
        <location evidence="1">Nucleus</location>
    </subcellularLocation>
</comment>
<evidence type="ECO:0000313" key="17">
    <source>
        <dbReference type="EMBL" id="ODQ66260.1"/>
    </source>
</evidence>
<reference evidence="17 18" key="1">
    <citation type="journal article" date="2016" name="Proc. Natl. Acad. Sci. U.S.A.">
        <title>Comparative genomics of biotechnologically important yeasts.</title>
        <authorList>
            <person name="Riley R."/>
            <person name="Haridas S."/>
            <person name="Wolfe K.H."/>
            <person name="Lopes M.R."/>
            <person name="Hittinger C.T."/>
            <person name="Goeker M."/>
            <person name="Salamov A.A."/>
            <person name="Wisecaver J.H."/>
            <person name="Long T.M."/>
            <person name="Calvey C.H."/>
            <person name="Aerts A.L."/>
            <person name="Barry K.W."/>
            <person name="Choi C."/>
            <person name="Clum A."/>
            <person name="Coughlan A.Y."/>
            <person name="Deshpande S."/>
            <person name="Douglass A.P."/>
            <person name="Hanson S.J."/>
            <person name="Klenk H.-P."/>
            <person name="LaButti K.M."/>
            <person name="Lapidus A."/>
            <person name="Lindquist E.A."/>
            <person name="Lipzen A.M."/>
            <person name="Meier-Kolthoff J.P."/>
            <person name="Ohm R.A."/>
            <person name="Otillar R.P."/>
            <person name="Pangilinan J.L."/>
            <person name="Peng Y."/>
            <person name="Rokas A."/>
            <person name="Rosa C.A."/>
            <person name="Scheuner C."/>
            <person name="Sibirny A.A."/>
            <person name="Slot J.C."/>
            <person name="Stielow J.B."/>
            <person name="Sun H."/>
            <person name="Kurtzman C.P."/>
            <person name="Blackwell M."/>
            <person name="Grigoriev I.V."/>
            <person name="Jeffries T.W."/>
        </authorList>
    </citation>
    <scope>NUCLEOTIDE SEQUENCE [LARGE SCALE GENOMIC DNA]</scope>
    <source>
        <strain evidence="17 18">DSM 6958</strain>
    </source>
</reference>
<evidence type="ECO:0000256" key="9">
    <source>
        <dbReference type="ARBA" id="ARBA00023163"/>
    </source>
</evidence>
<dbReference type="PANTHER" id="PTHR47428">
    <property type="entry name" value="REGULATORY PROTEIN MIG1-RELATED"/>
    <property type="match status" value="1"/>
</dbReference>
<dbReference type="InterPro" id="IPR036236">
    <property type="entry name" value="Znf_C2H2_sf"/>
</dbReference>
<evidence type="ECO:0000256" key="13">
    <source>
        <dbReference type="ARBA" id="ARBA00068528"/>
    </source>
</evidence>
<dbReference type="OrthoDB" id="654211at2759"/>
<dbReference type="FunFam" id="3.30.160.60:FF:000089">
    <property type="entry name" value="DNA-binding protein creA"/>
    <property type="match status" value="1"/>
</dbReference>
<feature type="compositionally biased region" description="Low complexity" evidence="15">
    <location>
        <begin position="166"/>
        <end position="176"/>
    </location>
</feature>
<proteinExistence type="inferred from homology"/>
<dbReference type="InterPro" id="IPR051007">
    <property type="entry name" value="creA/MIG_C2H2-ZnF"/>
</dbReference>
<dbReference type="EMBL" id="KV454408">
    <property type="protein sequence ID" value="ODQ66260.1"/>
    <property type="molecule type" value="Genomic_DNA"/>
</dbReference>
<organism evidence="17 18">
    <name type="scientific">Nadsonia fulvescens var. elongata DSM 6958</name>
    <dbReference type="NCBI Taxonomy" id="857566"/>
    <lineage>
        <taxon>Eukaryota</taxon>
        <taxon>Fungi</taxon>
        <taxon>Dikarya</taxon>
        <taxon>Ascomycota</taxon>
        <taxon>Saccharomycotina</taxon>
        <taxon>Dipodascomycetes</taxon>
        <taxon>Dipodascales</taxon>
        <taxon>Dipodascales incertae sedis</taxon>
        <taxon>Nadsonia</taxon>
    </lineage>
</organism>
<name>A0A1E3PLU3_9ASCO</name>
<keyword evidence="6" id="KW-0862">Zinc</keyword>
<feature type="domain" description="C2H2-type" evidence="16">
    <location>
        <begin position="43"/>
        <end position="72"/>
    </location>
</feature>
<evidence type="ECO:0000256" key="1">
    <source>
        <dbReference type="ARBA" id="ARBA00004123"/>
    </source>
</evidence>
<dbReference type="Pfam" id="PF00096">
    <property type="entry name" value="zf-C2H2"/>
    <property type="match status" value="2"/>
</dbReference>
<dbReference type="PROSITE" id="PS00028">
    <property type="entry name" value="ZINC_FINGER_C2H2_1"/>
    <property type="match status" value="2"/>
</dbReference>
<dbReference type="GO" id="GO:0000433">
    <property type="term" value="P:carbon catabolite repression of transcription from RNA polymerase II promoter by glucose"/>
    <property type="evidence" value="ECO:0007669"/>
    <property type="project" value="TreeGrafter"/>
</dbReference>
<dbReference type="InterPro" id="IPR013087">
    <property type="entry name" value="Znf_C2H2_type"/>
</dbReference>
<gene>
    <name evidence="17" type="ORF">NADFUDRAFT_69489</name>
</gene>
<keyword evidence="4" id="KW-0677">Repeat</keyword>
<protein>
    <recommendedName>
        <fullName evidence="13">Regulatory protein MIG1</fullName>
    </recommendedName>
</protein>
<dbReference type="SUPFAM" id="SSF57667">
    <property type="entry name" value="beta-beta-alpha zinc fingers"/>
    <property type="match status" value="1"/>
</dbReference>
<feature type="region of interest" description="Disordered" evidence="15">
    <location>
        <begin position="56"/>
        <end position="104"/>
    </location>
</feature>
<dbReference type="GO" id="GO:0000978">
    <property type="term" value="F:RNA polymerase II cis-regulatory region sequence-specific DNA binding"/>
    <property type="evidence" value="ECO:0007669"/>
    <property type="project" value="TreeGrafter"/>
</dbReference>
<dbReference type="SMART" id="SM00355">
    <property type="entry name" value="ZnF_C2H2"/>
    <property type="match status" value="2"/>
</dbReference>
<keyword evidence="18" id="KW-1185">Reference proteome</keyword>
<dbReference type="PROSITE" id="PS50157">
    <property type="entry name" value="ZINC_FINGER_C2H2_2"/>
    <property type="match status" value="2"/>
</dbReference>
<evidence type="ECO:0000256" key="12">
    <source>
        <dbReference type="ARBA" id="ARBA00056233"/>
    </source>
</evidence>
<feature type="compositionally biased region" description="Low complexity" evidence="15">
    <location>
        <begin position="136"/>
        <end position="158"/>
    </location>
</feature>
<keyword evidence="9" id="KW-0804">Transcription</keyword>
<keyword evidence="7" id="KW-0805">Transcription regulation</keyword>
<dbReference type="STRING" id="857566.A0A1E3PLU3"/>
<evidence type="ECO:0000259" key="16">
    <source>
        <dbReference type="PROSITE" id="PS50157"/>
    </source>
</evidence>
<dbReference type="AlphaFoldDB" id="A0A1E3PLU3"/>
<sequence>MPSPASSAASSIRPYKCSLCSKSFHRFEHQTRHIRTHTGEKPHHCTFPNCTKRFSRSDELTRHSRIHAKSSTPKTPAPKSPSMSQSASDKSDHHHGVKPLVLRPKPSSAIVAKLASEDRTAAPVVAIQPSFSRLGSPSYTTPTLTASASSPTPTTLGVPTPPSSSTPPTLASASHPTRLHGSLFDMDILATAAAQQLELENQQLARGPGLHQASARQIYNNHYICGSQSKRSRVNSPPSSSPEMALNSLGPLANHRIGSVSFQLGGPSPESTPFDTPLATPMSSPKLGPLNLSGMALPAPMPLSRSLPSSVGMEMPMPTLAKSTWKSDVKLPSIRSLALGLDG</sequence>
<accession>A0A1E3PLU3</accession>
<evidence type="ECO:0000256" key="2">
    <source>
        <dbReference type="ARBA" id="ARBA00022491"/>
    </source>
</evidence>
<evidence type="ECO:0000256" key="5">
    <source>
        <dbReference type="ARBA" id="ARBA00022771"/>
    </source>
</evidence>
<evidence type="ECO:0000256" key="15">
    <source>
        <dbReference type="SAM" id="MobiDB-lite"/>
    </source>
</evidence>